<dbReference type="Proteomes" id="UP000064201">
    <property type="component" value="Chromosome"/>
</dbReference>
<evidence type="ECO:0000313" key="4">
    <source>
        <dbReference type="Proteomes" id="UP000064201"/>
    </source>
</evidence>
<dbReference type="OrthoDB" id="9813321at2"/>
<dbReference type="EMBL" id="CP011367">
    <property type="protein sequence ID" value="AKJ95674.1"/>
    <property type="molecule type" value="Genomic_DNA"/>
</dbReference>
<evidence type="ECO:0000259" key="2">
    <source>
        <dbReference type="SMART" id="SM00834"/>
    </source>
</evidence>
<dbReference type="InterPro" id="IPR013429">
    <property type="entry name" value="Regulatory_FmdB_Zinc_ribbon"/>
</dbReference>
<sequence length="105" mass="10668">MPIYEYQCKDCGEVSEILQKISDPPATICPECGAEALTKQVSAAGFRLAGGGWYETDFKKDGKRNLKEGSSSATSSSGSSSTKSDASGKSASSGSAKTGTAATGT</sequence>
<proteinExistence type="predicted"/>
<dbReference type="Gene3D" id="2.20.28.30">
    <property type="entry name" value="RNA polymerase ii, chain L"/>
    <property type="match status" value="1"/>
</dbReference>
<keyword evidence="4" id="KW-1185">Reference proteome</keyword>
<evidence type="ECO:0000313" key="3">
    <source>
        <dbReference type="EMBL" id="AKJ95674.1"/>
    </source>
</evidence>
<evidence type="ECO:0000256" key="1">
    <source>
        <dbReference type="SAM" id="MobiDB-lite"/>
    </source>
</evidence>
<dbReference type="RefSeq" id="WP_018143892.1">
    <property type="nucleotide sequence ID" value="NZ_CP011367.1"/>
</dbReference>
<gene>
    <name evidence="3" type="ORF">TVD_10030</name>
</gene>
<feature type="region of interest" description="Disordered" evidence="1">
    <location>
        <begin position="59"/>
        <end position="105"/>
    </location>
</feature>
<dbReference type="PANTHER" id="PTHR34404">
    <property type="entry name" value="REGULATORY PROTEIN, FMDB FAMILY"/>
    <property type="match status" value="1"/>
</dbReference>
<name>A0A0G3G5Q6_9GAMM</name>
<accession>A0A0G3G5Q6</accession>
<feature type="domain" description="Putative regulatory protein FmdB zinc ribbon" evidence="2">
    <location>
        <begin position="1"/>
        <end position="42"/>
    </location>
</feature>
<feature type="compositionally biased region" description="Low complexity" evidence="1">
    <location>
        <begin position="69"/>
        <end position="105"/>
    </location>
</feature>
<dbReference type="SMART" id="SM00834">
    <property type="entry name" value="CxxC_CXXC_SSSS"/>
    <property type="match status" value="1"/>
</dbReference>
<dbReference type="NCBIfam" id="TIGR02605">
    <property type="entry name" value="CxxC_CxxC_SSSS"/>
    <property type="match status" value="1"/>
</dbReference>
<dbReference type="PATRIC" id="fig|106634.4.peg.2055"/>
<reference evidence="3 4" key="1">
    <citation type="submission" date="2015-04" db="EMBL/GenBank/DDBJ databases">
        <title>Complete Sequence for the Genome of the Thioalkalivibrio versutus D301.</title>
        <authorList>
            <person name="Mu T."/>
            <person name="Zhou J."/>
            <person name="Xu X."/>
        </authorList>
    </citation>
    <scope>NUCLEOTIDE SEQUENCE [LARGE SCALE GENOMIC DNA]</scope>
    <source>
        <strain evidence="3 4">D301</strain>
    </source>
</reference>
<dbReference type="Pfam" id="PF09723">
    <property type="entry name" value="Zn_ribbon_8"/>
    <property type="match status" value="1"/>
</dbReference>
<protein>
    <submittedName>
        <fullName evidence="3">FmdB family transcriptional regulator</fullName>
    </submittedName>
</protein>
<dbReference type="AlphaFoldDB" id="A0A0G3G5Q6"/>
<dbReference type="PANTHER" id="PTHR34404:SF2">
    <property type="entry name" value="CONSERVED SERINE RICH PROTEIN"/>
    <property type="match status" value="1"/>
</dbReference>
<dbReference type="KEGG" id="tvr:TVD_10030"/>
<organism evidence="3 4">
    <name type="scientific">Thioalkalivibrio versutus</name>
    <dbReference type="NCBI Taxonomy" id="106634"/>
    <lineage>
        <taxon>Bacteria</taxon>
        <taxon>Pseudomonadati</taxon>
        <taxon>Pseudomonadota</taxon>
        <taxon>Gammaproteobacteria</taxon>
        <taxon>Chromatiales</taxon>
        <taxon>Ectothiorhodospiraceae</taxon>
        <taxon>Thioalkalivibrio</taxon>
    </lineage>
</organism>
<dbReference type="STRING" id="106634.TVD_10030"/>